<accession>A0A1E5SHJ1</accession>
<gene>
    <name evidence="3" type="ORF">A8C32_05080</name>
</gene>
<dbReference type="PANTHER" id="PTHR34384:SF6">
    <property type="entry name" value="STAPHYLOFERRIN B SYNTHASE"/>
    <property type="match status" value="1"/>
</dbReference>
<dbReference type="Gene3D" id="3.30.310.280">
    <property type="match status" value="1"/>
</dbReference>
<evidence type="ECO:0000256" key="1">
    <source>
        <dbReference type="ARBA" id="ARBA00004924"/>
    </source>
</evidence>
<evidence type="ECO:0000259" key="2">
    <source>
        <dbReference type="SMART" id="SM01006"/>
    </source>
</evidence>
<dbReference type="OrthoDB" id="495728at2"/>
<feature type="domain" description="Acyltransferase MbtK/IucB-like conserved" evidence="2">
    <location>
        <begin position="26"/>
        <end position="74"/>
    </location>
</feature>
<keyword evidence="4" id="KW-1185">Reference proteome</keyword>
<dbReference type="Pfam" id="PF04183">
    <property type="entry name" value="IucA_IucC"/>
    <property type="match status" value="1"/>
</dbReference>
<organism evidence="3 4">
    <name type="scientific">Flavivirga aquatica</name>
    <dbReference type="NCBI Taxonomy" id="1849968"/>
    <lineage>
        <taxon>Bacteria</taxon>
        <taxon>Pseudomonadati</taxon>
        <taxon>Bacteroidota</taxon>
        <taxon>Flavobacteriia</taxon>
        <taxon>Flavobacteriales</taxon>
        <taxon>Flavobacteriaceae</taxon>
        <taxon>Flavivirga</taxon>
    </lineage>
</organism>
<dbReference type="Pfam" id="PF06276">
    <property type="entry name" value="FhuF"/>
    <property type="match status" value="1"/>
</dbReference>
<dbReference type="RefSeq" id="WP_069831266.1">
    <property type="nucleotide sequence ID" value="NZ_MDJD01000054.1"/>
</dbReference>
<dbReference type="GO" id="GO:0016881">
    <property type="term" value="F:acid-amino acid ligase activity"/>
    <property type="evidence" value="ECO:0007669"/>
    <property type="project" value="UniProtKB-ARBA"/>
</dbReference>
<dbReference type="Pfam" id="PF13523">
    <property type="entry name" value="Acetyltransf_8"/>
    <property type="match status" value="1"/>
</dbReference>
<proteinExistence type="predicted"/>
<comment type="caution">
    <text evidence="3">The sequence shown here is derived from an EMBL/GenBank/DDBJ whole genome shotgun (WGS) entry which is preliminary data.</text>
</comment>
<protein>
    <submittedName>
        <fullName evidence="3">Transcriptional regulator</fullName>
    </submittedName>
</protein>
<dbReference type="SMART" id="SM01006">
    <property type="entry name" value="AlcB"/>
    <property type="match status" value="1"/>
</dbReference>
<dbReference type="PANTHER" id="PTHR34384">
    <property type="entry name" value="L-2,3-DIAMINOPROPANOATE--CITRATE LIGASE"/>
    <property type="match status" value="1"/>
</dbReference>
<sequence>MIESNIEIKNTVFSNPIDNFGTIHLRYLDFKLDIETIHNWVTQPYASYWGMLDKTLEEVQFEYEKLVSRKDYDVFIGIYKGESVFLMEKYKASSDRISQYYNAKPTDYGMHILVAPPERKISGFTWQIFTTVLEYFFNREEVDRIVVEPDVRNDKIHKLNKKAGFQYQKEIQLPEKKAFLAFCEHKDYVEAKKRKHLELKPIIKEIVDTPTKASVAYLSPKVWEKVNKTLVRKAISEFSHELVLKPETIKSNSEYETYRLVSDVSEITYEFNAKKRFLEHWDIDENTIVKKHQENNVTIDAIQFIIEFRDTLGIPEHLLAVYLEEVSSTLSSAAYKYSNQEFSSQELVNCSFQIIEHAMSEGHPCFVANNGRIGFNNEEYIKYAPETNQSFKIYWLAGHKSKATFTAIKTLQYNSLMQKELGTQVISKFNTKLEALGLDTASYVFIPVHPWQWNNKIVQIFATDIANKNLVFLGESTDLYSAQQSIRTLYNKSNPEKMYTKTALSILNMGFMRGLSPYYMQSTPHITAWISELLEKDAYLKQIGFAMLGEVATVGFQNTNYEVLGKTNAHNKMLSALWRESPHSKIKEGEQLMTMAAFLHIDKDENALVSELIKASPYNTSTWVEKYLQAYLSPLLHCFYNYGFVFMPHGENIIMVMEDNTPINILMKDITEEVIVFNPELDLPEKVKRLYVETSDDMKVLTIFTDVFDCFFRFLGSILMNHLNYPEDHFWEQVARCIHNYQLEHPNLQANFDRYNLFTPEFDRCCLNRLQLKNTKQMLDLADPMESLIFKGTLQNPISKFKKIDKRKYQSEIIEHH</sequence>
<dbReference type="Gene3D" id="1.10.510.40">
    <property type="match status" value="1"/>
</dbReference>
<dbReference type="GO" id="GO:0019290">
    <property type="term" value="P:siderophore biosynthetic process"/>
    <property type="evidence" value="ECO:0007669"/>
    <property type="project" value="InterPro"/>
</dbReference>
<dbReference type="Proteomes" id="UP000095713">
    <property type="component" value="Unassembled WGS sequence"/>
</dbReference>
<reference evidence="3 4" key="1">
    <citation type="submission" date="2016-05" db="EMBL/GenBank/DDBJ databases">
        <title>Draft Genome Sequence of Algibacter sp. Strain SK-16 Isolated from the Surface Water of Aburatsubo Inlet.</title>
        <authorList>
            <person name="Wong S.-K."/>
            <person name="Yoshizawa S."/>
            <person name="Nakajima Y."/>
            <person name="Ogura Y."/>
            <person name="Tetsuya H."/>
            <person name="Hamasaki K."/>
        </authorList>
    </citation>
    <scope>NUCLEOTIDE SEQUENCE [LARGE SCALE GENOMIC DNA]</scope>
    <source>
        <strain evidence="3 4">SK-16</strain>
    </source>
</reference>
<dbReference type="InterPro" id="IPR016181">
    <property type="entry name" value="Acyl_CoA_acyltransferase"/>
</dbReference>
<dbReference type="Gene3D" id="6.10.250.3370">
    <property type="match status" value="1"/>
</dbReference>
<dbReference type="SUPFAM" id="SSF55729">
    <property type="entry name" value="Acyl-CoA N-acyltransferases (Nat)"/>
    <property type="match status" value="1"/>
</dbReference>
<dbReference type="InterPro" id="IPR019432">
    <property type="entry name" value="Acyltransferase_MbtK/IucB-like"/>
</dbReference>
<evidence type="ECO:0000313" key="4">
    <source>
        <dbReference type="Proteomes" id="UP000095713"/>
    </source>
</evidence>
<dbReference type="STRING" id="1849968.A8C32_05080"/>
<evidence type="ECO:0000313" key="3">
    <source>
        <dbReference type="EMBL" id="OEJ98578.1"/>
    </source>
</evidence>
<comment type="pathway">
    <text evidence="1">Siderophore biosynthesis.</text>
</comment>
<dbReference type="Gene3D" id="3.40.630.30">
    <property type="match status" value="1"/>
</dbReference>
<dbReference type="InterPro" id="IPR037455">
    <property type="entry name" value="LucA/IucC-like"/>
</dbReference>
<dbReference type="EMBL" id="MDJD01000054">
    <property type="protein sequence ID" value="OEJ98578.1"/>
    <property type="molecule type" value="Genomic_DNA"/>
</dbReference>
<dbReference type="InterPro" id="IPR022770">
    <property type="entry name" value="IucA/IucC-like_C"/>
</dbReference>
<name>A0A1E5SHJ1_9FLAO</name>
<dbReference type="AlphaFoldDB" id="A0A1E5SHJ1"/>
<dbReference type="InterPro" id="IPR007310">
    <property type="entry name" value="Aerobactin_biosyn_IucA/IucC_N"/>
</dbReference>
<dbReference type="GO" id="GO:0016746">
    <property type="term" value="F:acyltransferase activity"/>
    <property type="evidence" value="ECO:0007669"/>
    <property type="project" value="InterPro"/>
</dbReference>